<keyword evidence="1" id="KW-1133">Transmembrane helix</keyword>
<keyword evidence="3" id="KW-1185">Reference proteome</keyword>
<dbReference type="PROSITE" id="PS51257">
    <property type="entry name" value="PROKAR_LIPOPROTEIN"/>
    <property type="match status" value="1"/>
</dbReference>
<protein>
    <submittedName>
        <fullName evidence="2">Uncharacterized protein</fullName>
    </submittedName>
</protein>
<sequence length="72" mass="7756">MTCIFRDLARAMPFVSPEEAAGGVQFFGLIMGCGLWIWLLDLDQVFAAVAAGVFFLCSALCISLEGLLRGII</sequence>
<evidence type="ECO:0000256" key="1">
    <source>
        <dbReference type="SAM" id="Phobius"/>
    </source>
</evidence>
<proteinExistence type="predicted"/>
<name>A0A5J5F508_9PEZI</name>
<keyword evidence="1" id="KW-0472">Membrane</keyword>
<dbReference type="InParanoid" id="A0A5J5F508"/>
<accession>A0A5J5F508</accession>
<dbReference type="AlphaFoldDB" id="A0A5J5F508"/>
<evidence type="ECO:0000313" key="3">
    <source>
        <dbReference type="Proteomes" id="UP000326924"/>
    </source>
</evidence>
<evidence type="ECO:0000313" key="2">
    <source>
        <dbReference type="EMBL" id="KAA8911643.1"/>
    </source>
</evidence>
<comment type="caution">
    <text evidence="2">The sequence shown here is derived from an EMBL/GenBank/DDBJ whole genome shotgun (WGS) entry which is preliminary data.</text>
</comment>
<organism evidence="2 3">
    <name type="scientific">Sphaerosporella brunnea</name>
    <dbReference type="NCBI Taxonomy" id="1250544"/>
    <lineage>
        <taxon>Eukaryota</taxon>
        <taxon>Fungi</taxon>
        <taxon>Dikarya</taxon>
        <taxon>Ascomycota</taxon>
        <taxon>Pezizomycotina</taxon>
        <taxon>Pezizomycetes</taxon>
        <taxon>Pezizales</taxon>
        <taxon>Pyronemataceae</taxon>
        <taxon>Sphaerosporella</taxon>
    </lineage>
</organism>
<keyword evidence="1" id="KW-0812">Transmembrane</keyword>
<feature type="transmembrane region" description="Helical" evidence="1">
    <location>
        <begin position="20"/>
        <end position="39"/>
    </location>
</feature>
<dbReference type="Proteomes" id="UP000326924">
    <property type="component" value="Unassembled WGS sequence"/>
</dbReference>
<reference evidence="2 3" key="1">
    <citation type="submission" date="2019-09" db="EMBL/GenBank/DDBJ databases">
        <title>Draft genome of the ectomycorrhizal ascomycete Sphaerosporella brunnea.</title>
        <authorList>
            <consortium name="DOE Joint Genome Institute"/>
            <person name="Benucci G.M."/>
            <person name="Marozzi G."/>
            <person name="Antonielli L."/>
            <person name="Sanchez S."/>
            <person name="Marco P."/>
            <person name="Wang X."/>
            <person name="Falini L.B."/>
            <person name="Barry K."/>
            <person name="Haridas S."/>
            <person name="Lipzen A."/>
            <person name="Labutti K."/>
            <person name="Grigoriev I.V."/>
            <person name="Murat C."/>
            <person name="Martin F."/>
            <person name="Albertini E."/>
            <person name="Donnini D."/>
            <person name="Bonito G."/>
        </authorList>
    </citation>
    <scope>NUCLEOTIDE SEQUENCE [LARGE SCALE GENOMIC DNA]</scope>
    <source>
        <strain evidence="2 3">Sb_GMNB300</strain>
    </source>
</reference>
<feature type="transmembrane region" description="Helical" evidence="1">
    <location>
        <begin position="45"/>
        <end position="68"/>
    </location>
</feature>
<gene>
    <name evidence="2" type="ORF">FN846DRAFT_404255</name>
</gene>
<dbReference type="EMBL" id="VXIS01000033">
    <property type="protein sequence ID" value="KAA8911643.1"/>
    <property type="molecule type" value="Genomic_DNA"/>
</dbReference>